<dbReference type="SUPFAM" id="SSF52833">
    <property type="entry name" value="Thioredoxin-like"/>
    <property type="match status" value="1"/>
</dbReference>
<organism evidence="1 2">
    <name type="scientific">Actinopolymorpha pittospori</name>
    <dbReference type="NCBI Taxonomy" id="648752"/>
    <lineage>
        <taxon>Bacteria</taxon>
        <taxon>Bacillati</taxon>
        <taxon>Actinomycetota</taxon>
        <taxon>Actinomycetes</taxon>
        <taxon>Propionibacteriales</taxon>
        <taxon>Actinopolymorphaceae</taxon>
        <taxon>Actinopolymorpha</taxon>
    </lineage>
</organism>
<evidence type="ECO:0000313" key="2">
    <source>
        <dbReference type="Proteomes" id="UP000638648"/>
    </source>
</evidence>
<comment type="caution">
    <text evidence="1">The sequence shown here is derived from an EMBL/GenBank/DDBJ whole genome shotgun (WGS) entry which is preliminary data.</text>
</comment>
<dbReference type="AlphaFoldDB" id="A0A927MU53"/>
<sequence length="161" mass="17216">MEFETTADLLSWTALLLLVLALVRVNRQLRELRSRVPELGLPAGARAPGLDRLAVAPTGPTLLLFLSSGCGGCPAVLEEALTLASGGKAVPMRAVFSGDPLPMNGAERLIPVHKDERALLDDYRVPGTPFAVLVEQGKVRRAEPVRSLELLQRLAAVPPPN</sequence>
<evidence type="ECO:0000313" key="1">
    <source>
        <dbReference type="EMBL" id="MBE1606684.1"/>
    </source>
</evidence>
<protein>
    <recommendedName>
        <fullName evidence="3">Thioredoxin domain-containing protein</fullName>
    </recommendedName>
</protein>
<dbReference type="InterPro" id="IPR036249">
    <property type="entry name" value="Thioredoxin-like_sf"/>
</dbReference>
<gene>
    <name evidence="1" type="ORF">HEB94_003532</name>
</gene>
<name>A0A927MU53_9ACTN</name>
<dbReference type="Proteomes" id="UP000638648">
    <property type="component" value="Unassembled WGS sequence"/>
</dbReference>
<dbReference type="RefSeq" id="WP_192750768.1">
    <property type="nucleotide sequence ID" value="NZ_BAABJL010000109.1"/>
</dbReference>
<dbReference type="EMBL" id="JADBEM010000001">
    <property type="protein sequence ID" value="MBE1606684.1"/>
    <property type="molecule type" value="Genomic_DNA"/>
</dbReference>
<proteinExistence type="predicted"/>
<keyword evidence="2" id="KW-1185">Reference proteome</keyword>
<evidence type="ECO:0008006" key="3">
    <source>
        <dbReference type="Google" id="ProtNLM"/>
    </source>
</evidence>
<accession>A0A927MU53</accession>
<reference evidence="1" key="1">
    <citation type="submission" date="2020-10" db="EMBL/GenBank/DDBJ databases">
        <title>Sequencing the genomes of 1000 actinobacteria strains.</title>
        <authorList>
            <person name="Klenk H.-P."/>
        </authorList>
    </citation>
    <scope>NUCLEOTIDE SEQUENCE</scope>
    <source>
        <strain evidence="1">DSM 45354</strain>
    </source>
</reference>